<dbReference type="PROSITE" id="PS51257">
    <property type="entry name" value="PROKAR_LIPOPROTEIN"/>
    <property type="match status" value="1"/>
</dbReference>
<dbReference type="SUPFAM" id="SSF53850">
    <property type="entry name" value="Periplasmic binding protein-like II"/>
    <property type="match status" value="1"/>
</dbReference>
<comment type="subcellular location">
    <subcellularLocation>
        <location evidence="1">Cell envelope</location>
    </subcellularLocation>
</comment>
<dbReference type="InterPro" id="IPR039424">
    <property type="entry name" value="SBP_5"/>
</dbReference>
<organism evidence="8 9">
    <name type="scientific">Dactylosporangium sucinum</name>
    <dbReference type="NCBI Taxonomy" id="1424081"/>
    <lineage>
        <taxon>Bacteria</taxon>
        <taxon>Bacillati</taxon>
        <taxon>Actinomycetota</taxon>
        <taxon>Actinomycetes</taxon>
        <taxon>Micromonosporales</taxon>
        <taxon>Micromonosporaceae</taxon>
        <taxon>Dactylosporangium</taxon>
    </lineage>
</organism>
<dbReference type="PANTHER" id="PTHR30290:SF10">
    <property type="entry name" value="PERIPLASMIC OLIGOPEPTIDE-BINDING PROTEIN-RELATED"/>
    <property type="match status" value="1"/>
</dbReference>
<dbReference type="GO" id="GO:0030313">
    <property type="term" value="C:cell envelope"/>
    <property type="evidence" value="ECO:0007669"/>
    <property type="project" value="UniProtKB-SubCell"/>
</dbReference>
<keyword evidence="4 6" id="KW-0732">Signal</keyword>
<evidence type="ECO:0000256" key="2">
    <source>
        <dbReference type="ARBA" id="ARBA00005695"/>
    </source>
</evidence>
<dbReference type="Proteomes" id="UP000642070">
    <property type="component" value="Unassembled WGS sequence"/>
</dbReference>
<evidence type="ECO:0000256" key="3">
    <source>
        <dbReference type="ARBA" id="ARBA00022448"/>
    </source>
</evidence>
<comment type="similarity">
    <text evidence="2">Belongs to the bacterial solute-binding protein 5 family.</text>
</comment>
<gene>
    <name evidence="8" type="ORF">GCM10007977_054890</name>
</gene>
<sequence>MRSGTVRSLGVAAISVIAVAVAGCSGGGSSSPSGASGSDTLRVAWTTTPTQLDPNVFTGLNWVMTSDAYMATLLEYDTSKGGDKIIGVKDLKLSLAESYEANAAGTEYTFKLRKGVKSQYGNELKADDVIYSFQRMLSTPTSLQAGVLLPTANVNKEKPWEKVDDYTLKYRLNKPSAVSLSILAYPILGILDSTEVKKHATTDDPWAAKWLKDHTAGFGPYQLKSFNPGQEVRLEQNPNYFDTKPYFKEIVLKAVPEGSSRAQLLMSGDVDMISEPPIDQLKKIDASSRAKVSKQPDSNRHNLSVNMADPALGKPEVRHAISHAINRDAIVSSIYQGYAKPAYTPMSSVLFDNQPELGKYDPELAKQELAAAGYPNGLDIELSFSTERPGPYAENLGRLIQADLAKVGVKASLKAVPSVADFEGAVSAKKLQSYLYTERPSQPDIGFALYLYLFKGSSLNKSGYSNPELDRLTQQALGLAPGAERDAVVGQALKVVAEGEPIISLVEVPDLAGVAKDLKGFVALPTGGAMFQELSRG</sequence>
<dbReference type="AlphaFoldDB" id="A0A917WZV5"/>
<evidence type="ECO:0000256" key="6">
    <source>
        <dbReference type="SAM" id="SignalP"/>
    </source>
</evidence>
<reference evidence="8" key="1">
    <citation type="journal article" date="2014" name="Int. J. Syst. Evol. Microbiol.">
        <title>Complete genome sequence of Corynebacterium casei LMG S-19264T (=DSM 44701T), isolated from a smear-ripened cheese.</title>
        <authorList>
            <consortium name="US DOE Joint Genome Institute (JGI-PGF)"/>
            <person name="Walter F."/>
            <person name="Albersmeier A."/>
            <person name="Kalinowski J."/>
            <person name="Ruckert C."/>
        </authorList>
    </citation>
    <scope>NUCLEOTIDE SEQUENCE</scope>
    <source>
        <strain evidence="8">JCM 19831</strain>
    </source>
</reference>
<dbReference type="Gene3D" id="3.90.76.10">
    <property type="entry name" value="Dipeptide-binding Protein, Domain 1"/>
    <property type="match status" value="1"/>
</dbReference>
<dbReference type="CDD" id="cd08512">
    <property type="entry name" value="PBP2_NikA_DppA_OppA_like_7"/>
    <property type="match status" value="1"/>
</dbReference>
<evidence type="ECO:0000259" key="7">
    <source>
        <dbReference type="Pfam" id="PF00496"/>
    </source>
</evidence>
<feature type="signal peptide" evidence="6">
    <location>
        <begin position="1"/>
        <end position="22"/>
    </location>
</feature>
<keyword evidence="9" id="KW-1185">Reference proteome</keyword>
<dbReference type="Pfam" id="PF00496">
    <property type="entry name" value="SBP_bac_5"/>
    <property type="match status" value="1"/>
</dbReference>
<feature type="chain" id="PRO_5039656682" evidence="6">
    <location>
        <begin position="23"/>
        <end position="537"/>
    </location>
</feature>
<dbReference type="GO" id="GO:0043190">
    <property type="term" value="C:ATP-binding cassette (ABC) transporter complex"/>
    <property type="evidence" value="ECO:0007669"/>
    <property type="project" value="InterPro"/>
</dbReference>
<accession>A0A917WZV5</accession>
<evidence type="ECO:0000313" key="8">
    <source>
        <dbReference type="EMBL" id="GGM46151.1"/>
    </source>
</evidence>
<evidence type="ECO:0000256" key="5">
    <source>
        <dbReference type="SAM" id="MobiDB-lite"/>
    </source>
</evidence>
<dbReference type="Gene3D" id="3.40.190.10">
    <property type="entry name" value="Periplasmic binding protein-like II"/>
    <property type="match status" value="1"/>
</dbReference>
<reference evidence="8" key="2">
    <citation type="submission" date="2020-09" db="EMBL/GenBank/DDBJ databases">
        <authorList>
            <person name="Sun Q."/>
            <person name="Ohkuma M."/>
        </authorList>
    </citation>
    <scope>NUCLEOTIDE SEQUENCE</scope>
    <source>
        <strain evidence="8">JCM 19831</strain>
    </source>
</reference>
<dbReference type="GO" id="GO:0042597">
    <property type="term" value="C:periplasmic space"/>
    <property type="evidence" value="ECO:0007669"/>
    <property type="project" value="UniProtKB-ARBA"/>
</dbReference>
<evidence type="ECO:0000313" key="9">
    <source>
        <dbReference type="Proteomes" id="UP000642070"/>
    </source>
</evidence>
<dbReference type="InterPro" id="IPR000914">
    <property type="entry name" value="SBP_5_dom"/>
</dbReference>
<dbReference type="GO" id="GO:0015833">
    <property type="term" value="P:peptide transport"/>
    <property type="evidence" value="ECO:0007669"/>
    <property type="project" value="TreeGrafter"/>
</dbReference>
<dbReference type="GO" id="GO:1904680">
    <property type="term" value="F:peptide transmembrane transporter activity"/>
    <property type="evidence" value="ECO:0007669"/>
    <property type="project" value="TreeGrafter"/>
</dbReference>
<feature type="domain" description="Solute-binding protein family 5" evidence="7">
    <location>
        <begin position="92"/>
        <end position="456"/>
    </location>
</feature>
<proteinExistence type="inferred from homology"/>
<keyword evidence="3" id="KW-0813">Transport</keyword>
<comment type="caution">
    <text evidence="8">The sequence shown here is derived from an EMBL/GenBank/DDBJ whole genome shotgun (WGS) entry which is preliminary data.</text>
</comment>
<evidence type="ECO:0000256" key="4">
    <source>
        <dbReference type="ARBA" id="ARBA00022729"/>
    </source>
</evidence>
<dbReference type="InterPro" id="IPR030678">
    <property type="entry name" value="Peptide/Ni-bd"/>
</dbReference>
<feature type="region of interest" description="Disordered" evidence="5">
    <location>
        <begin position="286"/>
        <end position="305"/>
    </location>
</feature>
<protein>
    <submittedName>
        <fullName evidence="8">ABC transporter substrate-binding protein</fullName>
    </submittedName>
</protein>
<dbReference type="Gene3D" id="3.10.105.10">
    <property type="entry name" value="Dipeptide-binding Protein, Domain 3"/>
    <property type="match status" value="1"/>
</dbReference>
<dbReference type="PIRSF" id="PIRSF002741">
    <property type="entry name" value="MppA"/>
    <property type="match status" value="1"/>
</dbReference>
<dbReference type="EMBL" id="BMPI01000028">
    <property type="protein sequence ID" value="GGM46151.1"/>
    <property type="molecule type" value="Genomic_DNA"/>
</dbReference>
<evidence type="ECO:0000256" key="1">
    <source>
        <dbReference type="ARBA" id="ARBA00004196"/>
    </source>
</evidence>
<dbReference type="PANTHER" id="PTHR30290">
    <property type="entry name" value="PERIPLASMIC BINDING COMPONENT OF ABC TRANSPORTER"/>
    <property type="match status" value="1"/>
</dbReference>
<name>A0A917WZV5_9ACTN</name>